<protein>
    <submittedName>
        <fullName evidence="1">Uncharacterized protein</fullName>
    </submittedName>
</protein>
<sequence length="32" mass="3423">MEEGAQVWEDTVVLEMKPGGITHGISFTTDGS</sequence>
<gene>
    <name evidence="1" type="ORF">METZ01_LOCUS381284</name>
</gene>
<dbReference type="EMBL" id="UINC01140969">
    <property type="protein sequence ID" value="SVD28430.1"/>
    <property type="molecule type" value="Genomic_DNA"/>
</dbReference>
<dbReference type="AlphaFoldDB" id="A0A382U2C3"/>
<feature type="non-terminal residue" evidence="1">
    <location>
        <position position="32"/>
    </location>
</feature>
<accession>A0A382U2C3</accession>
<organism evidence="1">
    <name type="scientific">marine metagenome</name>
    <dbReference type="NCBI Taxonomy" id="408172"/>
    <lineage>
        <taxon>unclassified sequences</taxon>
        <taxon>metagenomes</taxon>
        <taxon>ecological metagenomes</taxon>
    </lineage>
</organism>
<proteinExistence type="predicted"/>
<name>A0A382U2C3_9ZZZZ</name>
<evidence type="ECO:0000313" key="1">
    <source>
        <dbReference type="EMBL" id="SVD28430.1"/>
    </source>
</evidence>
<reference evidence="1" key="1">
    <citation type="submission" date="2018-05" db="EMBL/GenBank/DDBJ databases">
        <authorList>
            <person name="Lanie J.A."/>
            <person name="Ng W.-L."/>
            <person name="Kazmierczak K.M."/>
            <person name="Andrzejewski T.M."/>
            <person name="Davidsen T.M."/>
            <person name="Wayne K.J."/>
            <person name="Tettelin H."/>
            <person name="Glass J.I."/>
            <person name="Rusch D."/>
            <person name="Podicherti R."/>
            <person name="Tsui H.-C.T."/>
            <person name="Winkler M.E."/>
        </authorList>
    </citation>
    <scope>NUCLEOTIDE SEQUENCE</scope>
</reference>